<name>A0A1V3XWL8_MYCKA</name>
<accession>A0A1V3XWL8</accession>
<proteinExistence type="predicted"/>
<dbReference type="GeneID" id="29702197"/>
<evidence type="ECO:0000313" key="3">
    <source>
        <dbReference type="Proteomes" id="UP000188532"/>
    </source>
</evidence>
<protein>
    <submittedName>
        <fullName evidence="2">Uncharacterized protein</fullName>
    </submittedName>
</protein>
<dbReference type="STRING" id="1768.B1T50_24155"/>
<organism evidence="2 3">
    <name type="scientific">Mycobacterium kansasii</name>
    <dbReference type="NCBI Taxonomy" id="1768"/>
    <lineage>
        <taxon>Bacteria</taxon>
        <taxon>Bacillati</taxon>
        <taxon>Actinomycetota</taxon>
        <taxon>Actinomycetes</taxon>
        <taxon>Mycobacteriales</taxon>
        <taxon>Mycobacteriaceae</taxon>
        <taxon>Mycobacterium</taxon>
    </lineage>
</organism>
<evidence type="ECO:0000313" key="2">
    <source>
        <dbReference type="EMBL" id="OOK83450.1"/>
    </source>
</evidence>
<dbReference type="Proteomes" id="UP000188532">
    <property type="component" value="Unassembled WGS sequence"/>
</dbReference>
<evidence type="ECO:0000313" key="4">
    <source>
        <dbReference type="Proteomes" id="UP000189229"/>
    </source>
</evidence>
<dbReference type="EMBL" id="MVBN01000001">
    <property type="protein sequence ID" value="OOK83450.1"/>
    <property type="molecule type" value="Genomic_DNA"/>
</dbReference>
<gene>
    <name evidence="2" type="ORF">BZL29_1236</name>
    <name evidence="1" type="ORF">BZL30_0619</name>
</gene>
<dbReference type="EMBL" id="MVBM01000001">
    <property type="protein sequence ID" value="OOK82802.1"/>
    <property type="molecule type" value="Genomic_DNA"/>
</dbReference>
<dbReference type="AlphaFoldDB" id="A0A1V3XWL8"/>
<dbReference type="Proteomes" id="UP000189229">
    <property type="component" value="Unassembled WGS sequence"/>
</dbReference>
<evidence type="ECO:0000313" key="1">
    <source>
        <dbReference type="EMBL" id="OOK82802.1"/>
    </source>
</evidence>
<reference evidence="3 4" key="1">
    <citation type="submission" date="2017-02" db="EMBL/GenBank/DDBJ databases">
        <title>Complete genome sequences of Mycobacterium kansasii strains isolated from rhesus macaques.</title>
        <authorList>
            <person name="Panda A."/>
            <person name="Nagaraj S."/>
            <person name="Zhao X."/>
            <person name="Tettelin H."/>
            <person name="Detolla L.J."/>
        </authorList>
    </citation>
    <scope>NUCLEOTIDE SEQUENCE [LARGE SCALE GENOMIC DNA]</scope>
    <source>
        <strain evidence="2 3">11-3469</strain>
        <strain evidence="1 4">11-3813</strain>
    </source>
</reference>
<dbReference type="RefSeq" id="WP_023372296.1">
    <property type="nucleotide sequence ID" value="NZ_BLYZ01000001.1"/>
</dbReference>
<comment type="caution">
    <text evidence="2">The sequence shown here is derived from an EMBL/GenBank/DDBJ whole genome shotgun (WGS) entry which is preliminary data.</text>
</comment>
<sequence>MMLAMKAASVEAAFGKLGEGIERQWRTLDYDQDAFNAIAVEMLASAGIVGSIGSEDILDWAMTSRQLPAQHDLAATFGQPPLTMYRTERFHVSVLFWLSATVSIHEHGFEGAFGVLDGSSIHSSWTFEQTLSISTNLKLGTVRRNSTELLEIGAIRPILAGPSGAHSLVHLDTPSATVVIRTCADPRHHLQYNYLVPGVAINPEYPDQTLVKKCQLIKLIASHYPDRLGALIDASLAGADALSELELLSAAITTGACRRWFPSDNAAVPVPAASAPWIQSVVDERRRESMLMSLRSRSQDPAHRLALAIIMNHLDAPTAIELFARKGFADPVARMASAITELLAKGPFKEVEDPPTPTLLHDVISRLIDGWSLDQIRSSFADKASGTTTDQELLTLAEILRRSTFLADLIPADPLISHQRCVGPTSSVFDH</sequence>